<evidence type="ECO:0000256" key="4">
    <source>
        <dbReference type="ARBA" id="ARBA00022692"/>
    </source>
</evidence>
<evidence type="ECO:0000256" key="8">
    <source>
        <dbReference type="SAM" id="Phobius"/>
    </source>
</evidence>
<reference evidence="12" key="1">
    <citation type="submission" date="2012-11" db="EMBL/GenBank/DDBJ databases">
        <authorList>
            <person name="Lucero-Rivera Y.E."/>
            <person name="Tovar-Ramirez D."/>
        </authorList>
    </citation>
    <scope>NUCLEOTIDE SEQUENCE [LARGE SCALE GENOMIC DNA]</scope>
    <source>
        <strain evidence="12">Araruama</strain>
    </source>
</reference>
<dbReference type="AlphaFoldDB" id="A0A1V1PF93"/>
<comment type="subcellular location">
    <subcellularLocation>
        <location evidence="1">Cell membrane</location>
        <topology evidence="1">Multi-pass membrane protein</topology>
    </subcellularLocation>
</comment>
<evidence type="ECO:0000256" key="1">
    <source>
        <dbReference type="ARBA" id="ARBA00004651"/>
    </source>
</evidence>
<comment type="similarity">
    <text evidence="2">Belongs to the leucine-binding protein family.</text>
</comment>
<proteinExistence type="inferred from homology"/>
<comment type="caution">
    <text evidence="11">The sequence shown here is derived from an EMBL/GenBank/DDBJ whole genome shotgun (WGS) entry which is preliminary data.</text>
</comment>
<protein>
    <submittedName>
        <fullName evidence="11">Uncharacterized protein</fullName>
    </submittedName>
</protein>
<keyword evidence="4 8" id="KW-0812">Transmembrane</keyword>
<dbReference type="Pfam" id="PF00924">
    <property type="entry name" value="MS_channel_2nd"/>
    <property type="match status" value="1"/>
</dbReference>
<keyword evidence="6 8" id="KW-1133">Transmembrane helix</keyword>
<dbReference type="InterPro" id="IPR011066">
    <property type="entry name" value="MscS_channel_C_sf"/>
</dbReference>
<gene>
    <name evidence="11" type="ORF">OMM_00950</name>
</gene>
<evidence type="ECO:0000256" key="3">
    <source>
        <dbReference type="ARBA" id="ARBA00022475"/>
    </source>
</evidence>
<dbReference type="GO" id="GO:0005886">
    <property type="term" value="C:plasma membrane"/>
    <property type="evidence" value="ECO:0007669"/>
    <property type="project" value="UniProtKB-SubCell"/>
</dbReference>
<organism evidence="11 12">
    <name type="scientific">Candidatus Magnetoglobus multicellularis str. Araruama</name>
    <dbReference type="NCBI Taxonomy" id="890399"/>
    <lineage>
        <taxon>Bacteria</taxon>
        <taxon>Pseudomonadati</taxon>
        <taxon>Thermodesulfobacteriota</taxon>
        <taxon>Desulfobacteria</taxon>
        <taxon>Desulfobacterales</taxon>
        <taxon>Desulfobacteraceae</taxon>
        <taxon>Candidatus Magnetoglobus</taxon>
    </lineage>
</organism>
<evidence type="ECO:0000313" key="12">
    <source>
        <dbReference type="Proteomes" id="UP000189670"/>
    </source>
</evidence>
<dbReference type="SUPFAM" id="SSF53822">
    <property type="entry name" value="Periplasmic binding protein-like I"/>
    <property type="match status" value="1"/>
</dbReference>
<dbReference type="CDD" id="cd19985">
    <property type="entry name" value="PBP1_ABC_HAAT-like"/>
    <property type="match status" value="1"/>
</dbReference>
<name>A0A1V1PF93_9BACT</name>
<keyword evidence="3" id="KW-1003">Cell membrane</keyword>
<feature type="domain" description="Mechanosensitive ion channel MscS" evidence="9">
    <location>
        <begin position="787"/>
        <end position="852"/>
    </location>
</feature>
<dbReference type="Gene3D" id="3.40.50.2300">
    <property type="match status" value="2"/>
</dbReference>
<evidence type="ECO:0000259" key="9">
    <source>
        <dbReference type="Pfam" id="PF00924"/>
    </source>
</evidence>
<keyword evidence="7 8" id="KW-0472">Membrane</keyword>
<dbReference type="PANTHER" id="PTHR47151:SF2">
    <property type="entry name" value="AMINO ACID BINDING PROTEIN"/>
    <property type="match status" value="1"/>
</dbReference>
<dbReference type="InterPro" id="IPR010920">
    <property type="entry name" value="LSM_dom_sf"/>
</dbReference>
<feature type="transmembrane region" description="Helical" evidence="8">
    <location>
        <begin position="767"/>
        <end position="787"/>
    </location>
</feature>
<evidence type="ECO:0000256" key="6">
    <source>
        <dbReference type="ARBA" id="ARBA00022989"/>
    </source>
</evidence>
<evidence type="ECO:0000313" key="11">
    <source>
        <dbReference type="EMBL" id="ETR73448.1"/>
    </source>
</evidence>
<dbReference type="InterPro" id="IPR023408">
    <property type="entry name" value="MscS_beta-dom_sf"/>
</dbReference>
<sequence length="959" mass="108734">MIKNSLISILILITLSVLIYIKYHPPKTCQSKNAIHIALVGAMSGKGEIIGKSLRRGANLYVDQINRSGGINGNCIQLDIFDDQNNRNMSLKTAAEIIRGNQAIAVVGHWFSSCSFAAGMLYKKHQIPVITPGSTNVKVTRFNPWYFRLVFNDHLQGRFLANYAVHILNKSQIMIVNENNDYGNYLATVFEATGRKYNADIVFSTSVDSDDDLRNSFSNIIETIKGHKQEAVLFIAAHAAFASQLIYRIRTAGLTIPIIVPDSCASDAFWKGFQVYPKERQFPGYYSNGIYVTTHLLFDIASESSLTFYDAYHEQYGVAPDWIAAHAYDAVMMIASVAKIQHVSGADIQEDREKVREGLASVDHIDKSIEGVTGLNCFDRNGDSIKPVSVGYYRNQKIIPAHVQFQAVPSLLSESESESNRQSLIKIDGQNYYKTCVVYTGVRIQDISDLSPGDATCRITFDVWFRYHGNIETSHMTFINAVEPIDLGEPVESENNGHLEYRRYHVQGRFRTNFLSGHTVHRCQVVGFQFHHPNLKRNQLIFVPDSVGMGLKTRNTYINQLKEQKVIASLHEWTLDKSWLFQSILKKASLGELEYLNSTGHTAEFSMFNAAIRIQQSAMSIRGLITQDNAEQWMIICAVLILISLIFKNQFTEQSSVFQFFPVLYLSTSLCISILFLLSAESFIMNRLIESINTFYLESLNKIFDALWWVVPAFYLNSFIKLLIWKPIEYTTGQKIPNIIRRFASFLILTLTILGILAFVFDQKITSLLATSGVIAMIIGLAIQINISNIFSGIAINLERPFAIGDWVQVGDYNEGKVLDITWRTTRLITRDDCILSIPNSIASESVIHNYHFPDDYFRLWFDVYIDARYEPDRIKNILFAAVSTSSAVEKEPEPLARFMGMTDWAAQYLVSFTVKNYGNKVIAWERVWVRVLSHLHQAGINPAIRQWRISNDEDKIIG</sequence>
<dbReference type="Pfam" id="PF13458">
    <property type="entry name" value="Peripla_BP_6"/>
    <property type="match status" value="1"/>
</dbReference>
<dbReference type="SUPFAM" id="SSF50182">
    <property type="entry name" value="Sm-like ribonucleoproteins"/>
    <property type="match status" value="1"/>
</dbReference>
<dbReference type="SUPFAM" id="SSF82689">
    <property type="entry name" value="Mechanosensitive channel protein MscS (YggB), C-terminal domain"/>
    <property type="match status" value="1"/>
</dbReference>
<dbReference type="GO" id="GO:0008381">
    <property type="term" value="F:mechanosensitive monoatomic ion channel activity"/>
    <property type="evidence" value="ECO:0007669"/>
    <property type="project" value="UniProtKB-ARBA"/>
</dbReference>
<evidence type="ECO:0000259" key="10">
    <source>
        <dbReference type="Pfam" id="PF13458"/>
    </source>
</evidence>
<feature type="transmembrane region" description="Helical" evidence="8">
    <location>
        <begin position="744"/>
        <end position="761"/>
    </location>
</feature>
<accession>A0A1V1PF93</accession>
<dbReference type="EMBL" id="ATBP01000059">
    <property type="protein sequence ID" value="ETR73448.1"/>
    <property type="molecule type" value="Genomic_DNA"/>
</dbReference>
<feature type="transmembrane region" description="Helical" evidence="8">
    <location>
        <begin position="706"/>
        <end position="724"/>
    </location>
</feature>
<dbReference type="Proteomes" id="UP000189670">
    <property type="component" value="Unassembled WGS sequence"/>
</dbReference>
<feature type="transmembrane region" description="Helical" evidence="8">
    <location>
        <begin position="633"/>
        <end position="651"/>
    </location>
</feature>
<evidence type="ECO:0000256" key="2">
    <source>
        <dbReference type="ARBA" id="ARBA00010062"/>
    </source>
</evidence>
<keyword evidence="5" id="KW-0732">Signal</keyword>
<feature type="domain" description="Leucine-binding protein" evidence="10">
    <location>
        <begin position="35"/>
        <end position="380"/>
    </location>
</feature>
<dbReference type="InterPro" id="IPR028081">
    <property type="entry name" value="Leu-bd"/>
</dbReference>
<feature type="transmembrane region" description="Helical" evidence="8">
    <location>
        <begin position="663"/>
        <end position="686"/>
    </location>
</feature>
<evidence type="ECO:0000256" key="7">
    <source>
        <dbReference type="ARBA" id="ARBA00023136"/>
    </source>
</evidence>
<dbReference type="InterPro" id="IPR006685">
    <property type="entry name" value="MscS_channel_2nd"/>
</dbReference>
<dbReference type="Gene3D" id="2.30.30.60">
    <property type="match status" value="1"/>
</dbReference>
<dbReference type="Gene3D" id="1.10.287.1260">
    <property type="match status" value="1"/>
</dbReference>
<dbReference type="PANTHER" id="PTHR47151">
    <property type="entry name" value="LEU/ILE/VAL-BINDING ABC TRANSPORTER SUBUNIT"/>
    <property type="match status" value="1"/>
</dbReference>
<evidence type="ECO:0000256" key="5">
    <source>
        <dbReference type="ARBA" id="ARBA00022729"/>
    </source>
</evidence>
<dbReference type="InterPro" id="IPR028082">
    <property type="entry name" value="Peripla_BP_I"/>
</dbReference>